<evidence type="ECO:0000313" key="2">
    <source>
        <dbReference type="EMBL" id="CAI9972034.1"/>
    </source>
</evidence>
<sequence>MDFHNFQTIADLFPQLFENPKPKFQISIQNLKTQNEELKTKIRQTKLQITAVKKVLILQDFKLNVDKMKQIQEQIKSNILITQQKIDNLRLQNITKKIIKDEQTQEKSNSFNEYERQLVLQSLRIENSKIVLDSNWIQHLLLTKKPKQIEQYAQQIIQQITATIQCINFNGDTIQYIMSIHSQLELMNLPKKLVEEIIRMCANQL</sequence>
<dbReference type="EMBL" id="CATOUU010001103">
    <property type="protein sequence ID" value="CAI9972034.1"/>
    <property type="molecule type" value="Genomic_DNA"/>
</dbReference>
<organism evidence="2">
    <name type="scientific">Hexamita inflata</name>
    <dbReference type="NCBI Taxonomy" id="28002"/>
    <lineage>
        <taxon>Eukaryota</taxon>
        <taxon>Metamonada</taxon>
        <taxon>Diplomonadida</taxon>
        <taxon>Hexamitidae</taxon>
        <taxon>Hexamitinae</taxon>
        <taxon>Hexamita</taxon>
    </lineage>
</organism>
<dbReference type="EMBL" id="CAXDID020000219">
    <property type="protein sequence ID" value="CAL6058145.1"/>
    <property type="molecule type" value="Genomic_DNA"/>
</dbReference>
<protein>
    <submittedName>
        <fullName evidence="3">Hypothetical_protein</fullName>
    </submittedName>
</protein>
<evidence type="ECO:0000313" key="4">
    <source>
        <dbReference type="Proteomes" id="UP001642409"/>
    </source>
</evidence>
<comment type="caution">
    <text evidence="2">The sequence shown here is derived from an EMBL/GenBank/DDBJ whole genome shotgun (WGS) entry which is preliminary data.</text>
</comment>
<feature type="coiled-coil region" evidence="1">
    <location>
        <begin position="28"/>
        <end position="55"/>
    </location>
</feature>
<accession>A0AA86RH50</accession>
<evidence type="ECO:0000256" key="1">
    <source>
        <dbReference type="SAM" id="Coils"/>
    </source>
</evidence>
<name>A0AA86RH50_9EUKA</name>
<dbReference type="AlphaFoldDB" id="A0AA86RH50"/>
<keyword evidence="4" id="KW-1185">Reference proteome</keyword>
<dbReference type="Proteomes" id="UP001642409">
    <property type="component" value="Unassembled WGS sequence"/>
</dbReference>
<keyword evidence="1" id="KW-0175">Coiled coil</keyword>
<reference evidence="2" key="1">
    <citation type="submission" date="2023-06" db="EMBL/GenBank/DDBJ databases">
        <authorList>
            <person name="Kurt Z."/>
        </authorList>
    </citation>
    <scope>NUCLEOTIDE SEQUENCE</scope>
</reference>
<gene>
    <name evidence="3" type="ORF">HINF_LOCUS48035</name>
    <name evidence="2" type="ORF">HINF_LOCUS59679</name>
</gene>
<proteinExistence type="predicted"/>
<evidence type="ECO:0000313" key="3">
    <source>
        <dbReference type="EMBL" id="CAL6058145.1"/>
    </source>
</evidence>
<reference evidence="3 4" key="2">
    <citation type="submission" date="2024-07" db="EMBL/GenBank/DDBJ databases">
        <authorList>
            <person name="Akdeniz Z."/>
        </authorList>
    </citation>
    <scope>NUCLEOTIDE SEQUENCE [LARGE SCALE GENOMIC DNA]</scope>
</reference>